<feature type="transmembrane region" description="Helical" evidence="6">
    <location>
        <begin position="114"/>
        <end position="141"/>
    </location>
</feature>
<feature type="transmembrane region" description="Helical" evidence="6">
    <location>
        <begin position="42"/>
        <end position="63"/>
    </location>
</feature>
<dbReference type="Gene3D" id="2.30.30.60">
    <property type="match status" value="1"/>
</dbReference>
<feature type="domain" description="Mechanosensitive ion channel MscS" evidence="7">
    <location>
        <begin position="214"/>
        <end position="282"/>
    </location>
</feature>
<dbReference type="GO" id="GO:0055085">
    <property type="term" value="P:transmembrane transport"/>
    <property type="evidence" value="ECO:0007669"/>
    <property type="project" value="InterPro"/>
</dbReference>
<keyword evidence="4 6" id="KW-0472">Membrane</keyword>
<evidence type="ECO:0000259" key="7">
    <source>
        <dbReference type="Pfam" id="PF00924"/>
    </source>
</evidence>
<comment type="subcellular location">
    <subcellularLocation>
        <location evidence="1">Membrane</location>
    </subcellularLocation>
</comment>
<dbReference type="AlphaFoldDB" id="A0A3P1SCZ9"/>
<feature type="compositionally biased region" description="Basic residues" evidence="5">
    <location>
        <begin position="440"/>
        <end position="450"/>
    </location>
</feature>
<dbReference type="InterPro" id="IPR006685">
    <property type="entry name" value="MscS_channel_2nd"/>
</dbReference>
<feature type="transmembrane region" description="Helical" evidence="6">
    <location>
        <begin position="165"/>
        <end position="186"/>
    </location>
</feature>
<comment type="caution">
    <text evidence="8">The sequence shown here is derived from an EMBL/GenBank/DDBJ whole genome shotgun (WGS) entry which is preliminary data.</text>
</comment>
<dbReference type="PANTHER" id="PTHR30566:SF25">
    <property type="entry name" value="INNER MEMBRANE PROTEIN"/>
    <property type="match status" value="1"/>
</dbReference>
<dbReference type="InterPro" id="IPR023408">
    <property type="entry name" value="MscS_beta-dom_sf"/>
</dbReference>
<accession>A0A3P1SCZ9</accession>
<dbReference type="EMBL" id="RQZF01000010">
    <property type="protein sequence ID" value="RRC94780.1"/>
    <property type="molecule type" value="Genomic_DNA"/>
</dbReference>
<dbReference type="Proteomes" id="UP000280444">
    <property type="component" value="Unassembled WGS sequence"/>
</dbReference>
<name>A0A3P1SCZ9_9ACTO</name>
<dbReference type="Gene3D" id="1.10.287.1260">
    <property type="match status" value="1"/>
</dbReference>
<feature type="region of interest" description="Disordered" evidence="5">
    <location>
        <begin position="436"/>
        <end position="592"/>
    </location>
</feature>
<feature type="transmembrane region" description="Helical" evidence="6">
    <location>
        <begin position="84"/>
        <end position="102"/>
    </location>
</feature>
<evidence type="ECO:0000256" key="4">
    <source>
        <dbReference type="ARBA" id="ARBA00023136"/>
    </source>
</evidence>
<keyword evidence="3 6" id="KW-1133">Transmembrane helix</keyword>
<dbReference type="OrthoDB" id="9792218at2"/>
<evidence type="ECO:0000256" key="1">
    <source>
        <dbReference type="ARBA" id="ARBA00004370"/>
    </source>
</evidence>
<reference evidence="8 9" key="1">
    <citation type="submission" date="2018-11" db="EMBL/GenBank/DDBJ databases">
        <title>Genomes From Bacteria Associated with the Canine Oral Cavity: a Test Case for Automated Genome-Based Taxonomic Assignment.</title>
        <authorList>
            <person name="Coil D.A."/>
            <person name="Jospin G."/>
            <person name="Darling A.E."/>
            <person name="Wallis C."/>
            <person name="Davis I.J."/>
            <person name="Harris S."/>
            <person name="Eisen J.A."/>
            <person name="Holcombe L.J."/>
            <person name="O'Flynn C."/>
        </authorList>
    </citation>
    <scope>NUCLEOTIDE SEQUENCE [LARGE SCALE GENOMIC DNA]</scope>
    <source>
        <strain evidence="8 9">OH770</strain>
    </source>
</reference>
<organism evidence="8 9">
    <name type="scientific">Schaalia canis</name>
    <dbReference type="NCBI Taxonomy" id="100469"/>
    <lineage>
        <taxon>Bacteria</taxon>
        <taxon>Bacillati</taxon>
        <taxon>Actinomycetota</taxon>
        <taxon>Actinomycetes</taxon>
        <taxon>Actinomycetales</taxon>
        <taxon>Actinomycetaceae</taxon>
        <taxon>Schaalia</taxon>
    </lineage>
</organism>
<dbReference type="RefSeq" id="WP_124871690.1">
    <property type="nucleotide sequence ID" value="NZ_RQZF01000010.1"/>
</dbReference>
<evidence type="ECO:0000256" key="2">
    <source>
        <dbReference type="ARBA" id="ARBA00022692"/>
    </source>
</evidence>
<keyword evidence="2 6" id="KW-0812">Transmembrane</keyword>
<evidence type="ECO:0000256" key="5">
    <source>
        <dbReference type="SAM" id="MobiDB-lite"/>
    </source>
</evidence>
<dbReference type="PANTHER" id="PTHR30566">
    <property type="entry name" value="YNAI-RELATED MECHANOSENSITIVE ION CHANNEL"/>
    <property type="match status" value="1"/>
</dbReference>
<dbReference type="GO" id="GO:0016020">
    <property type="term" value="C:membrane"/>
    <property type="evidence" value="ECO:0007669"/>
    <property type="project" value="UniProtKB-SubCell"/>
</dbReference>
<proteinExistence type="predicted"/>
<dbReference type="SUPFAM" id="SSF50182">
    <property type="entry name" value="Sm-like ribonucleoproteins"/>
    <property type="match status" value="1"/>
</dbReference>
<feature type="compositionally biased region" description="Basic and acidic residues" evidence="5">
    <location>
        <begin position="548"/>
        <end position="572"/>
    </location>
</feature>
<evidence type="ECO:0000256" key="3">
    <source>
        <dbReference type="ARBA" id="ARBA00022989"/>
    </source>
</evidence>
<dbReference type="InterPro" id="IPR010920">
    <property type="entry name" value="LSM_dom_sf"/>
</dbReference>
<protein>
    <submittedName>
        <fullName evidence="8">Mechanosensitive ion channel family protein</fullName>
    </submittedName>
</protein>
<gene>
    <name evidence="8" type="ORF">EII11_08830</name>
</gene>
<dbReference type="Pfam" id="PF00924">
    <property type="entry name" value="MS_channel_2nd"/>
    <property type="match status" value="1"/>
</dbReference>
<evidence type="ECO:0000313" key="8">
    <source>
        <dbReference type="EMBL" id="RRC94780.1"/>
    </source>
</evidence>
<evidence type="ECO:0000256" key="6">
    <source>
        <dbReference type="SAM" id="Phobius"/>
    </source>
</evidence>
<evidence type="ECO:0000313" key="9">
    <source>
        <dbReference type="Proteomes" id="UP000280444"/>
    </source>
</evidence>
<keyword evidence="9" id="KW-1185">Reference proteome</keyword>
<sequence length="592" mass="64417">MHHTVMTSLLAPRTPAPDTAVTSDPAVDAETVSGLVEIAQHIVLPLAGAGIGLVLAVVISAILRMLVRKSRILTALVKRTSGPGYWMFIIWGAYLGQVFAVWGEDLATYPNGVIIEIATHVLVILGIVATTWVVRASLWILEDAARIRQEADGGGSRRFETQAQVLRRLGQLIVLIVGLCFVAFTFPGARQGIATVLASAGIISVVAGLAAQSTLGNVFAGVQLAFTDAIRVGDVVVAGPKNESGAIEEITLSYVVVRIWDERRLVIPSSFFTTTTFENWTRRAAKQLGTVELRLDWAAPMALIRAKVEEIITSTDLWDGRSWAVQMTDSDKDSVVVRILLSAENSGRLWDLRCHVRESMIQWIVEEEPWVRPTTRYQHYEAVRVEHDPSHEVVARLAAELSGIAADTTAAPASTPLAPQEVRENADSAIHAARLTAARQKAKKARRRAMAQRQRDLADGRQQPAAVASSEDETQVLPPSQLNEILVTARRHGGDSPSELTPRSKAGQVTESAISMPASQGRGERLYSGSPEAEERSQIFAGPGQDVIDEREATVRARRKREDESHREDSSAHEASAYAAQGSSNRDEHSDD</sequence>